<evidence type="ECO:0000313" key="3">
    <source>
        <dbReference type="Proteomes" id="UP000828390"/>
    </source>
</evidence>
<keyword evidence="1" id="KW-1133">Transmembrane helix</keyword>
<evidence type="ECO:0000256" key="1">
    <source>
        <dbReference type="SAM" id="Phobius"/>
    </source>
</evidence>
<gene>
    <name evidence="2" type="ORF">DPMN_081553</name>
</gene>
<protein>
    <submittedName>
        <fullName evidence="2">Uncharacterized protein</fullName>
    </submittedName>
</protein>
<sequence>MFAVLLNNHPCALCFLGHRDDSFTGGDFNKKSKLIHIVVIIITIVILIACIFATKSARLTKNVTALFSGRTCPLPVSLHTTAA</sequence>
<reference evidence="2" key="1">
    <citation type="journal article" date="2019" name="bioRxiv">
        <title>The Genome of the Zebra Mussel, Dreissena polymorpha: A Resource for Invasive Species Research.</title>
        <authorList>
            <person name="McCartney M.A."/>
            <person name="Auch B."/>
            <person name="Kono T."/>
            <person name="Mallez S."/>
            <person name="Zhang Y."/>
            <person name="Obille A."/>
            <person name="Becker A."/>
            <person name="Abrahante J.E."/>
            <person name="Garbe J."/>
            <person name="Badalamenti J.P."/>
            <person name="Herman A."/>
            <person name="Mangelson H."/>
            <person name="Liachko I."/>
            <person name="Sullivan S."/>
            <person name="Sone E.D."/>
            <person name="Koren S."/>
            <person name="Silverstein K.A.T."/>
            <person name="Beckman K.B."/>
            <person name="Gohl D.M."/>
        </authorList>
    </citation>
    <scope>NUCLEOTIDE SEQUENCE</scope>
    <source>
        <strain evidence="2">Duluth1</strain>
        <tissue evidence="2">Whole animal</tissue>
    </source>
</reference>
<comment type="caution">
    <text evidence="2">The sequence shown here is derived from an EMBL/GenBank/DDBJ whole genome shotgun (WGS) entry which is preliminary data.</text>
</comment>
<name>A0A9D3Y982_DREPO</name>
<keyword evidence="1" id="KW-0812">Transmembrane</keyword>
<feature type="transmembrane region" description="Helical" evidence="1">
    <location>
        <begin position="34"/>
        <end position="53"/>
    </location>
</feature>
<proteinExistence type="predicted"/>
<organism evidence="2 3">
    <name type="scientific">Dreissena polymorpha</name>
    <name type="common">Zebra mussel</name>
    <name type="synonym">Mytilus polymorpha</name>
    <dbReference type="NCBI Taxonomy" id="45954"/>
    <lineage>
        <taxon>Eukaryota</taxon>
        <taxon>Metazoa</taxon>
        <taxon>Spiralia</taxon>
        <taxon>Lophotrochozoa</taxon>
        <taxon>Mollusca</taxon>
        <taxon>Bivalvia</taxon>
        <taxon>Autobranchia</taxon>
        <taxon>Heteroconchia</taxon>
        <taxon>Euheterodonta</taxon>
        <taxon>Imparidentia</taxon>
        <taxon>Neoheterodontei</taxon>
        <taxon>Myida</taxon>
        <taxon>Dreissenoidea</taxon>
        <taxon>Dreissenidae</taxon>
        <taxon>Dreissena</taxon>
    </lineage>
</organism>
<evidence type="ECO:0000313" key="2">
    <source>
        <dbReference type="EMBL" id="KAH3694114.1"/>
    </source>
</evidence>
<accession>A0A9D3Y982</accession>
<keyword evidence="3" id="KW-1185">Reference proteome</keyword>
<dbReference type="AlphaFoldDB" id="A0A9D3Y982"/>
<dbReference type="EMBL" id="JAIWYP010000016">
    <property type="protein sequence ID" value="KAH3694114.1"/>
    <property type="molecule type" value="Genomic_DNA"/>
</dbReference>
<keyword evidence="1" id="KW-0472">Membrane</keyword>
<reference evidence="2" key="2">
    <citation type="submission" date="2020-11" db="EMBL/GenBank/DDBJ databases">
        <authorList>
            <person name="McCartney M.A."/>
            <person name="Auch B."/>
            <person name="Kono T."/>
            <person name="Mallez S."/>
            <person name="Becker A."/>
            <person name="Gohl D.M."/>
            <person name="Silverstein K.A.T."/>
            <person name="Koren S."/>
            <person name="Bechman K.B."/>
            <person name="Herman A."/>
            <person name="Abrahante J.E."/>
            <person name="Garbe J."/>
        </authorList>
    </citation>
    <scope>NUCLEOTIDE SEQUENCE</scope>
    <source>
        <strain evidence="2">Duluth1</strain>
        <tissue evidence="2">Whole animal</tissue>
    </source>
</reference>
<dbReference type="Proteomes" id="UP000828390">
    <property type="component" value="Unassembled WGS sequence"/>
</dbReference>